<proteinExistence type="predicted"/>
<gene>
    <name evidence="1" type="ORF">RHS04_01746</name>
</gene>
<dbReference type="InterPro" id="IPR001938">
    <property type="entry name" value="Thaumatin"/>
</dbReference>
<evidence type="ECO:0000313" key="1">
    <source>
        <dbReference type="EMBL" id="KAF8683386.1"/>
    </source>
</evidence>
<evidence type="ECO:0000313" key="2">
    <source>
        <dbReference type="Proteomes" id="UP000650582"/>
    </source>
</evidence>
<dbReference type="PROSITE" id="PS51367">
    <property type="entry name" value="THAUMATIN_2"/>
    <property type="match status" value="1"/>
</dbReference>
<sequence>MNGKPGGVRLIFCPLVGIGHKTQTGEGQGTPAAASLARVWAAQTSSRGLQDGGRDKIDTQRRAATLGLAKPRFGLGVLGRGRLTPQPPRLTVSHTLHCSKVADSIQLEQFQAYLLRCGRFGPGLYAWLSGRTAIQPGTLTTALFELRNNMFVNIYTIFTVALAAVTVSANHAVSFTNNCGSSIRPIIKNTANGVTYTGPWLSKGQGSSSSWPSGIIVGQTNANQGNDCVGCTRLECDFANSNPSWHCCNLSRVAGFHVGMSFSWTGGGCKGATCNSPSCPPSDAWVPGVDDGSSLRFCPAAGVGLKVTFCP</sequence>
<dbReference type="SUPFAM" id="SSF49870">
    <property type="entry name" value="Osmotin, thaumatin-like protein"/>
    <property type="match status" value="1"/>
</dbReference>
<protein>
    <submittedName>
        <fullName evidence="1">Structural constituent of cell wall</fullName>
    </submittedName>
</protein>
<organism evidence="1 2">
    <name type="scientific">Rhizoctonia solani</name>
    <dbReference type="NCBI Taxonomy" id="456999"/>
    <lineage>
        <taxon>Eukaryota</taxon>
        <taxon>Fungi</taxon>
        <taxon>Dikarya</taxon>
        <taxon>Basidiomycota</taxon>
        <taxon>Agaricomycotina</taxon>
        <taxon>Agaricomycetes</taxon>
        <taxon>Cantharellales</taxon>
        <taxon>Ceratobasidiaceae</taxon>
        <taxon>Rhizoctonia</taxon>
    </lineage>
</organism>
<name>A0A8H7HCC1_9AGAM</name>
<dbReference type="AlphaFoldDB" id="A0A8H7HCC1"/>
<dbReference type="Gene3D" id="2.60.110.10">
    <property type="entry name" value="Thaumatin"/>
    <property type="match status" value="1"/>
</dbReference>
<comment type="caution">
    <text evidence="1">The sequence shown here is derived from an EMBL/GenBank/DDBJ whole genome shotgun (WGS) entry which is preliminary data.</text>
</comment>
<reference evidence="1" key="1">
    <citation type="submission" date="2020-09" db="EMBL/GenBank/DDBJ databases">
        <title>Comparative genome analyses of four rice-infecting Rhizoctonia solani isolates reveal extensive enrichment of homogalacturonan modification genes.</title>
        <authorList>
            <person name="Lee D.-Y."/>
            <person name="Jeon J."/>
            <person name="Kim K.-T."/>
            <person name="Cheong K."/>
            <person name="Song H."/>
            <person name="Choi G."/>
            <person name="Ko J."/>
            <person name="Opiyo S.O."/>
            <person name="Zuo S."/>
            <person name="Madhav S."/>
            <person name="Lee Y.-H."/>
            <person name="Wang G.-L."/>
        </authorList>
    </citation>
    <scope>NUCLEOTIDE SEQUENCE</scope>
    <source>
        <strain evidence="1">AG1-IA YN-7</strain>
    </source>
</reference>
<dbReference type="EMBL" id="JACYCC010000034">
    <property type="protein sequence ID" value="KAF8683386.1"/>
    <property type="molecule type" value="Genomic_DNA"/>
</dbReference>
<dbReference type="InterPro" id="IPR037176">
    <property type="entry name" value="Osmotin/thaumatin-like_sf"/>
</dbReference>
<accession>A0A8H7HCC1</accession>
<dbReference type="Proteomes" id="UP000650582">
    <property type="component" value="Unassembled WGS sequence"/>
</dbReference>